<evidence type="ECO:0000313" key="3">
    <source>
        <dbReference type="EMBL" id="SHE28812.1"/>
    </source>
</evidence>
<dbReference type="InterPro" id="IPR007872">
    <property type="entry name" value="DPH_MB_dom"/>
</dbReference>
<evidence type="ECO:0000313" key="4">
    <source>
        <dbReference type="Proteomes" id="UP000184251"/>
    </source>
</evidence>
<dbReference type="AlphaFoldDB" id="A0A1M4S9G1"/>
<organism evidence="3 4">
    <name type="scientific">Alkalibacter saccharofermentans DSM 14828</name>
    <dbReference type="NCBI Taxonomy" id="1120975"/>
    <lineage>
        <taxon>Bacteria</taxon>
        <taxon>Bacillati</taxon>
        <taxon>Bacillota</taxon>
        <taxon>Clostridia</taxon>
        <taxon>Eubacteriales</taxon>
        <taxon>Eubacteriaceae</taxon>
        <taxon>Alkalibacter</taxon>
    </lineage>
</organism>
<dbReference type="STRING" id="1120975.SAMN02746064_00166"/>
<evidence type="ECO:0000256" key="1">
    <source>
        <dbReference type="SAM" id="Coils"/>
    </source>
</evidence>
<gene>
    <name evidence="3" type="ORF">SAMN02746064_00166</name>
</gene>
<dbReference type="NCBIfam" id="NF045650">
    <property type="entry name" value="CD1247_Nterm"/>
    <property type="match status" value="1"/>
</dbReference>
<keyword evidence="4" id="KW-1185">Reference proteome</keyword>
<name>A0A1M4S9G1_9FIRM</name>
<reference evidence="3 4" key="1">
    <citation type="submission" date="2016-11" db="EMBL/GenBank/DDBJ databases">
        <authorList>
            <person name="Jaros S."/>
            <person name="Januszkiewicz K."/>
            <person name="Wedrychowicz H."/>
        </authorList>
    </citation>
    <scope>NUCLEOTIDE SEQUENCE [LARGE SCALE GENOMIC DNA]</scope>
    <source>
        <strain evidence="3 4">DSM 14828</strain>
    </source>
</reference>
<dbReference type="EMBL" id="FQTU01000001">
    <property type="protein sequence ID" value="SHE28812.1"/>
    <property type="molecule type" value="Genomic_DNA"/>
</dbReference>
<protein>
    <recommendedName>
        <fullName evidence="2">DPH-type MB domain-containing protein</fullName>
    </recommendedName>
</protein>
<dbReference type="Proteomes" id="UP000184251">
    <property type="component" value="Unassembled WGS sequence"/>
</dbReference>
<dbReference type="PROSITE" id="PS51074">
    <property type="entry name" value="DPH_MB"/>
    <property type="match status" value="1"/>
</dbReference>
<dbReference type="Gene3D" id="2.20.28.30">
    <property type="entry name" value="RNA polymerase ii, chain L"/>
    <property type="match status" value="1"/>
</dbReference>
<dbReference type="RefSeq" id="WP_073269167.1">
    <property type="nucleotide sequence ID" value="NZ_FQTU01000001.1"/>
</dbReference>
<proteinExistence type="predicted"/>
<keyword evidence="1" id="KW-0175">Coiled coil</keyword>
<dbReference type="InterPro" id="IPR054688">
    <property type="entry name" value="CD1247_N"/>
</dbReference>
<feature type="coiled-coil region" evidence="1">
    <location>
        <begin position="37"/>
        <end position="71"/>
    </location>
</feature>
<sequence>MDYINEKVSYLKGLCDGLEIDDSTKEGKVLVKIIDILEDLTDAVDGLQEAYDDLEDYVELIDEDLMEVEDEIYELDILDEEDEDDDEDLDFLDDDDIYEIECPNCGSEFITDFDDMEDEDFQIECPECGYVLDIMDLMCECDDDCECGQIPEEDEEL</sequence>
<feature type="domain" description="DPH-type MB" evidence="2">
    <location>
        <begin position="80"/>
        <end position="137"/>
    </location>
</feature>
<evidence type="ECO:0000259" key="2">
    <source>
        <dbReference type="PROSITE" id="PS51074"/>
    </source>
</evidence>
<dbReference type="OrthoDB" id="2381377at2"/>
<accession>A0A1M4S9G1</accession>